<dbReference type="Pfam" id="PF01244">
    <property type="entry name" value="Peptidase_M19"/>
    <property type="match status" value="1"/>
</dbReference>
<name>A0A3B0UIP8_9ZZZZ</name>
<reference evidence="1" key="1">
    <citation type="submission" date="2018-06" db="EMBL/GenBank/DDBJ databases">
        <authorList>
            <person name="Zhirakovskaya E."/>
        </authorList>
    </citation>
    <scope>NUCLEOTIDE SEQUENCE</scope>
</reference>
<dbReference type="Gene3D" id="3.20.20.140">
    <property type="entry name" value="Metal-dependent hydrolases"/>
    <property type="match status" value="1"/>
</dbReference>
<feature type="non-terminal residue" evidence="1">
    <location>
        <position position="1"/>
    </location>
</feature>
<dbReference type="EMBL" id="UOES01000362">
    <property type="protein sequence ID" value="VAW28193.1"/>
    <property type="molecule type" value="Genomic_DNA"/>
</dbReference>
<evidence type="ECO:0000313" key="1">
    <source>
        <dbReference type="EMBL" id="VAW28193.1"/>
    </source>
</evidence>
<dbReference type="InterPro" id="IPR008257">
    <property type="entry name" value="Pept_M19"/>
</dbReference>
<gene>
    <name evidence="1" type="ORF">MNBD_BACTEROID06-1701</name>
</gene>
<organism evidence="1">
    <name type="scientific">hydrothermal vent metagenome</name>
    <dbReference type="NCBI Taxonomy" id="652676"/>
    <lineage>
        <taxon>unclassified sequences</taxon>
        <taxon>metagenomes</taxon>
        <taxon>ecological metagenomes</taxon>
    </lineage>
</organism>
<dbReference type="SUPFAM" id="SSF51556">
    <property type="entry name" value="Metallo-dependent hydrolases"/>
    <property type="match status" value="1"/>
</dbReference>
<dbReference type="InterPro" id="IPR032466">
    <property type="entry name" value="Metal_Hydrolase"/>
</dbReference>
<proteinExistence type="predicted"/>
<dbReference type="AlphaFoldDB" id="A0A3B0UIP8"/>
<dbReference type="PANTHER" id="PTHR10443">
    <property type="entry name" value="MICROSOMAL DIPEPTIDASE"/>
    <property type="match status" value="1"/>
</dbReference>
<dbReference type="GO" id="GO:0070573">
    <property type="term" value="F:metallodipeptidase activity"/>
    <property type="evidence" value="ECO:0007669"/>
    <property type="project" value="InterPro"/>
</dbReference>
<evidence type="ECO:0008006" key="2">
    <source>
        <dbReference type="Google" id="ProtNLM"/>
    </source>
</evidence>
<dbReference type="PROSITE" id="PS51365">
    <property type="entry name" value="RENAL_DIPEPTIDASE_2"/>
    <property type="match status" value="1"/>
</dbReference>
<accession>A0A3B0UIP8</accession>
<sequence length="136" mass="14053">ASPALIKDVLKLATRPVLVSHTGVKGTCNNLRNLSDAHIKGIAANGGLIGIAVFEAAVCGTNAAATAKAIKYTTNLVGVKHVGLGTDFDGAIPAHFDVTGFPLLVDELLKLGYSNSDIAAIMGGNIRDFMLKNLPE</sequence>
<protein>
    <recommendedName>
        <fullName evidence="2">Membrane dipeptidase</fullName>
    </recommendedName>
</protein>
<dbReference type="PANTHER" id="PTHR10443:SF12">
    <property type="entry name" value="DIPEPTIDASE"/>
    <property type="match status" value="1"/>
</dbReference>
<dbReference type="GO" id="GO:0006508">
    <property type="term" value="P:proteolysis"/>
    <property type="evidence" value="ECO:0007669"/>
    <property type="project" value="InterPro"/>
</dbReference>